<feature type="region of interest" description="Disordered" evidence="1">
    <location>
        <begin position="1"/>
        <end position="21"/>
    </location>
</feature>
<keyword evidence="3" id="KW-1185">Reference proteome</keyword>
<evidence type="ECO:0000313" key="2">
    <source>
        <dbReference type="EMBL" id="SNR35017.1"/>
    </source>
</evidence>
<sequence length="81" mass="8706">MQNIDKGRLLYDQRNGRGPFDETAVNTEAERIEGSGIARGGTLYRARHGQDEDGRVARLALGRIEAGSDEPTEVTPGPPAA</sequence>
<proteinExistence type="predicted"/>
<reference evidence="3" key="1">
    <citation type="submission" date="2017-06" db="EMBL/GenBank/DDBJ databases">
        <authorList>
            <person name="Varghese N."/>
            <person name="Submissions S."/>
        </authorList>
    </citation>
    <scope>NUCLEOTIDE SEQUENCE [LARGE SCALE GENOMIC DNA]</scope>
    <source>
        <strain evidence="3">DSM 44485</strain>
    </source>
</reference>
<organism evidence="2 3">
    <name type="scientific">Actinomadura mexicana</name>
    <dbReference type="NCBI Taxonomy" id="134959"/>
    <lineage>
        <taxon>Bacteria</taxon>
        <taxon>Bacillati</taxon>
        <taxon>Actinomycetota</taxon>
        <taxon>Actinomycetes</taxon>
        <taxon>Streptosporangiales</taxon>
        <taxon>Thermomonosporaceae</taxon>
        <taxon>Actinomadura</taxon>
    </lineage>
</organism>
<evidence type="ECO:0000256" key="1">
    <source>
        <dbReference type="SAM" id="MobiDB-lite"/>
    </source>
</evidence>
<dbReference type="RefSeq" id="WP_089310342.1">
    <property type="nucleotide sequence ID" value="NZ_FZNP01000002.1"/>
</dbReference>
<dbReference type="AlphaFoldDB" id="A0A238VLM2"/>
<name>A0A238VLM2_9ACTN</name>
<dbReference type="EMBL" id="FZNP01000002">
    <property type="protein sequence ID" value="SNR35017.1"/>
    <property type="molecule type" value="Genomic_DNA"/>
</dbReference>
<feature type="compositionally biased region" description="Basic and acidic residues" evidence="1">
    <location>
        <begin position="1"/>
        <end position="15"/>
    </location>
</feature>
<dbReference type="Proteomes" id="UP000198420">
    <property type="component" value="Unassembled WGS sequence"/>
</dbReference>
<accession>A0A238VLM2</accession>
<protein>
    <submittedName>
        <fullName evidence="2">Uncharacterized protein</fullName>
    </submittedName>
</protein>
<evidence type="ECO:0000313" key="3">
    <source>
        <dbReference type="Proteomes" id="UP000198420"/>
    </source>
</evidence>
<gene>
    <name evidence="2" type="ORF">SAMN06265355_10211</name>
</gene>